<dbReference type="Proteomes" id="UP001140206">
    <property type="component" value="Chromosome 3"/>
</dbReference>
<dbReference type="PROSITE" id="PS50181">
    <property type="entry name" value="FBOX"/>
    <property type="match status" value="1"/>
</dbReference>
<dbReference type="SUPFAM" id="SSF81383">
    <property type="entry name" value="F-box domain"/>
    <property type="match status" value="1"/>
</dbReference>
<keyword evidence="3" id="KW-1185">Reference proteome</keyword>
<feature type="domain" description="F-box" evidence="1">
    <location>
        <begin position="4"/>
        <end position="53"/>
    </location>
</feature>
<evidence type="ECO:0000313" key="3">
    <source>
        <dbReference type="Proteomes" id="UP001140206"/>
    </source>
</evidence>
<dbReference type="EMBL" id="JAMFTS010000003">
    <property type="protein sequence ID" value="KAJ4782044.1"/>
    <property type="molecule type" value="Genomic_DNA"/>
</dbReference>
<sequence length="437" mass="50391">MAGVDRISALPEEMKVSILSYLPTTDAVRTSALSRSWRHLWTFLTGLHAYLDLYSRHRRHSIGSAESFSHILSSFRGPIHHFSLRCFLDDSKHSYLQRFLDIIFQKGGLWALSVDSMHLPVPVQLPSLRSLKDLHLEWVDISLPSDFHGFEQLINLNLHYVCISHRDVQLLIDGSKKLMSIELSIQHFKSPEDAAAGEEQSSLVCLNCPLLNCLRFEFKEENQAKLRIVSSPCLEIAHITMIPSSVEWTVRLGAATLNFMPDIAHISHLTLNIEVFECLAFVDEEVPHTLPVHFRQLRCLKLIDPMFYMNEGTFKWFCCFLRSMPFLENLELQCVCLLGLDEEDGGPFEYKKKEDGYLCLDQTLRRVTIFTRKLRDLQDLMWMIHFILLNANVLELIEITYSNDIKKIKPRILEELCEIDKASADAHVVFVDINDMS</sequence>
<accession>A0AAV8EN88</accession>
<dbReference type="InterPro" id="IPR036047">
    <property type="entry name" value="F-box-like_dom_sf"/>
</dbReference>
<dbReference type="InterPro" id="IPR053781">
    <property type="entry name" value="F-box_AtFBL13-like"/>
</dbReference>
<dbReference type="PANTHER" id="PTHR31900">
    <property type="entry name" value="F-BOX/RNI SUPERFAMILY PROTEIN-RELATED"/>
    <property type="match status" value="1"/>
</dbReference>
<dbReference type="CDD" id="cd22160">
    <property type="entry name" value="F-box_AtFBL13-like"/>
    <property type="match status" value="1"/>
</dbReference>
<dbReference type="InterPro" id="IPR001810">
    <property type="entry name" value="F-box_dom"/>
</dbReference>
<dbReference type="InterPro" id="IPR050232">
    <property type="entry name" value="FBL13/AtMIF1-like"/>
</dbReference>
<dbReference type="SMART" id="SM00256">
    <property type="entry name" value="FBOX"/>
    <property type="match status" value="1"/>
</dbReference>
<dbReference type="Pfam" id="PF00646">
    <property type="entry name" value="F-box"/>
    <property type="match status" value="1"/>
</dbReference>
<reference evidence="2" key="1">
    <citation type="submission" date="2022-08" db="EMBL/GenBank/DDBJ databases">
        <authorList>
            <person name="Marques A."/>
        </authorList>
    </citation>
    <scope>NUCLEOTIDE SEQUENCE</scope>
    <source>
        <strain evidence="2">RhyPub2mFocal</strain>
        <tissue evidence="2">Leaves</tissue>
    </source>
</reference>
<dbReference type="Gene3D" id="3.80.10.10">
    <property type="entry name" value="Ribonuclease Inhibitor"/>
    <property type="match status" value="1"/>
</dbReference>
<organism evidence="2 3">
    <name type="scientific">Rhynchospora pubera</name>
    <dbReference type="NCBI Taxonomy" id="906938"/>
    <lineage>
        <taxon>Eukaryota</taxon>
        <taxon>Viridiplantae</taxon>
        <taxon>Streptophyta</taxon>
        <taxon>Embryophyta</taxon>
        <taxon>Tracheophyta</taxon>
        <taxon>Spermatophyta</taxon>
        <taxon>Magnoliopsida</taxon>
        <taxon>Liliopsida</taxon>
        <taxon>Poales</taxon>
        <taxon>Cyperaceae</taxon>
        <taxon>Cyperoideae</taxon>
        <taxon>Rhynchosporeae</taxon>
        <taxon>Rhynchospora</taxon>
    </lineage>
</organism>
<dbReference type="AlphaFoldDB" id="A0AAV8EN88"/>
<dbReference type="InterPro" id="IPR032675">
    <property type="entry name" value="LRR_dom_sf"/>
</dbReference>
<evidence type="ECO:0000259" key="1">
    <source>
        <dbReference type="PROSITE" id="PS50181"/>
    </source>
</evidence>
<dbReference type="Pfam" id="PF24758">
    <property type="entry name" value="LRR_At5g56370"/>
    <property type="match status" value="1"/>
</dbReference>
<comment type="caution">
    <text evidence="2">The sequence shown here is derived from an EMBL/GenBank/DDBJ whole genome shotgun (WGS) entry which is preliminary data.</text>
</comment>
<evidence type="ECO:0000313" key="2">
    <source>
        <dbReference type="EMBL" id="KAJ4782044.1"/>
    </source>
</evidence>
<name>A0AAV8EN88_9POAL</name>
<dbReference type="InterPro" id="IPR055411">
    <property type="entry name" value="LRR_FXL15/At3g58940/PEG3-like"/>
</dbReference>
<proteinExistence type="predicted"/>
<dbReference type="PANTHER" id="PTHR31900:SF27">
    <property type="entry name" value="FBD DOMAIN-CONTAINING PROTEIN"/>
    <property type="match status" value="1"/>
</dbReference>
<gene>
    <name evidence="2" type="ORF">LUZ62_066301</name>
</gene>
<protein>
    <submittedName>
        <fullName evidence="2">F-box family protein</fullName>
    </submittedName>
</protein>